<dbReference type="AlphaFoldDB" id="A0A196S7R0"/>
<sequence>MRFSYLITLLFFAVLCFAAMPVYAQDADAEVEPAGETDDIDDILEANVDEPEEADDDVSYEGEEETPVIMKSLKFPVHPLTDIPEPSSDIEVTYKFLSEEFPVAEPIRVIVNLKNNGVTVYNVTNCMGSLNDVDDFSVYHQNFTERNFNSTLYPGYEMNFLYVFGIYNYMDPAEYQLALTVFYETDSDYYASTFLNETIEVIDKSSVWDVRMISIVAMMIVLAVFIYQYFFQAPKKVKKGTVAVDEFLPKDKKKN</sequence>
<comment type="subcellular location">
    <subcellularLocation>
        <location evidence="1">Endoplasmic reticulum membrane</location>
        <topology evidence="1">Single-pass type I membrane protein</topology>
    </subcellularLocation>
</comment>
<evidence type="ECO:0000256" key="4">
    <source>
        <dbReference type="ARBA" id="ARBA00022824"/>
    </source>
</evidence>
<dbReference type="STRING" id="478820.A0A196S7R0"/>
<comment type="caution">
    <text evidence="9">The sequence shown here is derived from an EMBL/GenBank/DDBJ whole genome shotgun (WGS) entry which is preliminary data.</text>
</comment>
<evidence type="ECO:0000256" key="7">
    <source>
        <dbReference type="SAM" id="Phobius"/>
    </source>
</evidence>
<keyword evidence="10" id="KW-1185">Reference proteome</keyword>
<protein>
    <submittedName>
        <fullName evidence="9">Translocon-associated protein alpha subunit</fullName>
    </submittedName>
</protein>
<keyword evidence="2 7" id="KW-0812">Transmembrane</keyword>
<dbReference type="EMBL" id="LXWW01000466">
    <property type="protein sequence ID" value="OAO13078.1"/>
    <property type="molecule type" value="Genomic_DNA"/>
</dbReference>
<keyword evidence="3 8" id="KW-0732">Signal</keyword>
<feature type="transmembrane region" description="Helical" evidence="7">
    <location>
        <begin position="212"/>
        <end position="231"/>
    </location>
</feature>
<dbReference type="PANTHER" id="PTHR12924">
    <property type="entry name" value="TRANSLOCON-ASSOCIATED PROTEIN, ALPHA SUBUNIT"/>
    <property type="match status" value="1"/>
</dbReference>
<dbReference type="Proteomes" id="UP000078348">
    <property type="component" value="Unassembled WGS sequence"/>
</dbReference>
<keyword evidence="4" id="KW-0256">Endoplasmic reticulum</keyword>
<organism evidence="9 10">
    <name type="scientific">Blastocystis sp. subtype 1 (strain ATCC 50177 / NandII)</name>
    <dbReference type="NCBI Taxonomy" id="478820"/>
    <lineage>
        <taxon>Eukaryota</taxon>
        <taxon>Sar</taxon>
        <taxon>Stramenopiles</taxon>
        <taxon>Bigyra</taxon>
        <taxon>Opalozoa</taxon>
        <taxon>Opalinata</taxon>
        <taxon>Blastocystidae</taxon>
        <taxon>Blastocystis</taxon>
    </lineage>
</organism>
<evidence type="ECO:0000256" key="3">
    <source>
        <dbReference type="ARBA" id="ARBA00022729"/>
    </source>
</evidence>
<feature type="signal peptide" evidence="8">
    <location>
        <begin position="1"/>
        <end position="24"/>
    </location>
</feature>
<dbReference type="InterPro" id="IPR005595">
    <property type="entry name" value="TRAP_alpha"/>
</dbReference>
<evidence type="ECO:0000313" key="10">
    <source>
        <dbReference type="Proteomes" id="UP000078348"/>
    </source>
</evidence>
<evidence type="ECO:0000256" key="1">
    <source>
        <dbReference type="ARBA" id="ARBA00004115"/>
    </source>
</evidence>
<proteinExistence type="predicted"/>
<gene>
    <name evidence="9" type="ORF">AV274_5226</name>
</gene>
<feature type="chain" id="PRO_5008274436" evidence="8">
    <location>
        <begin position="25"/>
        <end position="255"/>
    </location>
</feature>
<evidence type="ECO:0000256" key="2">
    <source>
        <dbReference type="ARBA" id="ARBA00022692"/>
    </source>
</evidence>
<name>A0A196S7R0_BLAHN</name>
<keyword evidence="6 7" id="KW-0472">Membrane</keyword>
<evidence type="ECO:0000256" key="5">
    <source>
        <dbReference type="ARBA" id="ARBA00022989"/>
    </source>
</evidence>
<dbReference type="PANTHER" id="PTHR12924:SF0">
    <property type="entry name" value="TRANSLOCON-ASSOCIATED PROTEIN SUBUNIT ALPHA"/>
    <property type="match status" value="1"/>
</dbReference>
<dbReference type="OrthoDB" id="1926781at2759"/>
<dbReference type="GO" id="GO:0005789">
    <property type="term" value="C:endoplasmic reticulum membrane"/>
    <property type="evidence" value="ECO:0007669"/>
    <property type="project" value="UniProtKB-SubCell"/>
</dbReference>
<evidence type="ECO:0000313" key="9">
    <source>
        <dbReference type="EMBL" id="OAO13078.1"/>
    </source>
</evidence>
<accession>A0A196S7R0</accession>
<keyword evidence="5 7" id="KW-1133">Transmembrane helix</keyword>
<dbReference type="Pfam" id="PF03896">
    <property type="entry name" value="TRAP_alpha"/>
    <property type="match status" value="1"/>
</dbReference>
<reference evidence="9 10" key="1">
    <citation type="submission" date="2016-05" db="EMBL/GenBank/DDBJ databases">
        <title>Nuclear genome of Blastocystis sp. subtype 1 NandII.</title>
        <authorList>
            <person name="Gentekaki E."/>
            <person name="Curtis B."/>
            <person name="Stairs C."/>
            <person name="Eme L."/>
            <person name="Herman E."/>
            <person name="Klimes V."/>
            <person name="Arias M.C."/>
            <person name="Elias M."/>
            <person name="Hilliou F."/>
            <person name="Klute M."/>
            <person name="Malik S.-B."/>
            <person name="Pightling A."/>
            <person name="Rachubinski R."/>
            <person name="Salas D."/>
            <person name="Schlacht A."/>
            <person name="Suga H."/>
            <person name="Archibald J."/>
            <person name="Ball S.G."/>
            <person name="Clark G."/>
            <person name="Dacks J."/>
            <person name="Van Der Giezen M."/>
            <person name="Tsaousis A."/>
            <person name="Roger A."/>
        </authorList>
    </citation>
    <scope>NUCLEOTIDE SEQUENCE [LARGE SCALE GENOMIC DNA]</scope>
    <source>
        <strain evidence="10">ATCC 50177 / NandII</strain>
    </source>
</reference>
<evidence type="ECO:0000256" key="6">
    <source>
        <dbReference type="ARBA" id="ARBA00023136"/>
    </source>
</evidence>
<evidence type="ECO:0000256" key="8">
    <source>
        <dbReference type="SAM" id="SignalP"/>
    </source>
</evidence>